<dbReference type="InterPro" id="IPR006530">
    <property type="entry name" value="YD"/>
</dbReference>
<keyword evidence="4" id="KW-1185">Reference proteome</keyword>
<dbReference type="PANTHER" id="PTHR32305:SF15">
    <property type="entry name" value="PROTEIN RHSA-RELATED"/>
    <property type="match status" value="1"/>
</dbReference>
<feature type="region of interest" description="Disordered" evidence="1">
    <location>
        <begin position="21"/>
        <end position="61"/>
    </location>
</feature>
<dbReference type="InterPro" id="IPR050708">
    <property type="entry name" value="T6SS_VgrG/RHS"/>
</dbReference>
<comment type="caution">
    <text evidence="3">The sequence shown here is derived from an EMBL/GenBank/DDBJ whole genome shotgun (WGS) entry which is preliminary data.</text>
</comment>
<feature type="region of interest" description="Disordered" evidence="1">
    <location>
        <begin position="1593"/>
        <end position="1675"/>
    </location>
</feature>
<dbReference type="PROSITE" id="PS51820">
    <property type="entry name" value="PA14"/>
    <property type="match status" value="2"/>
</dbReference>
<feature type="domain" description="PA14" evidence="2">
    <location>
        <begin position="229"/>
        <end position="393"/>
    </location>
</feature>
<gene>
    <name evidence="3" type="ORF">ACFQZM_16705</name>
</gene>
<dbReference type="NCBIfam" id="TIGR01643">
    <property type="entry name" value="YD_repeat_2x"/>
    <property type="match status" value="2"/>
</dbReference>
<reference evidence="4" key="1">
    <citation type="journal article" date="2019" name="Int. J. Syst. Evol. Microbiol.">
        <title>The Global Catalogue of Microorganisms (GCM) 10K type strain sequencing project: providing services to taxonomists for standard genome sequencing and annotation.</title>
        <authorList>
            <consortium name="The Broad Institute Genomics Platform"/>
            <consortium name="The Broad Institute Genome Sequencing Center for Infectious Disease"/>
            <person name="Wu L."/>
            <person name="Ma J."/>
        </authorList>
    </citation>
    <scope>NUCLEOTIDE SEQUENCE [LARGE SCALE GENOMIC DNA]</scope>
    <source>
        <strain evidence="4">JCM 9371</strain>
    </source>
</reference>
<feature type="region of interest" description="Disordered" evidence="1">
    <location>
        <begin position="1318"/>
        <end position="1337"/>
    </location>
</feature>
<feature type="compositionally biased region" description="Low complexity" evidence="1">
    <location>
        <begin position="1648"/>
        <end position="1662"/>
    </location>
</feature>
<protein>
    <submittedName>
        <fullName evidence="3">PA14 domain-containing protein</fullName>
    </submittedName>
</protein>
<dbReference type="InterPro" id="IPR031325">
    <property type="entry name" value="RHS_repeat"/>
</dbReference>
<accession>A0ABW2XL54</accession>
<dbReference type="InterPro" id="IPR022385">
    <property type="entry name" value="Rhs_assc_core"/>
</dbReference>
<feature type="domain" description="PA14" evidence="2">
    <location>
        <begin position="797"/>
        <end position="941"/>
    </location>
</feature>
<proteinExistence type="predicted"/>
<evidence type="ECO:0000313" key="4">
    <source>
        <dbReference type="Proteomes" id="UP001597063"/>
    </source>
</evidence>
<dbReference type="Proteomes" id="UP001597063">
    <property type="component" value="Unassembled WGS sequence"/>
</dbReference>
<sequence>MLTSVVVAVSLIQAVVLPPTARAEQAEPGPRIPRRDLPLMTSSPTVKPRRPQSSPKQPKADFTPLAVKTTAKAALAAGAPETSLVGPIDDSVVTTEMPTLKVRDVGGGTLYCFKVSTGFDGRSGSVVDSGCLTTPQWKVPKHVLHDGGRYTWTAGTTTGAGQPVTPPTWVAHFRVDQRVGDPGPEPTDELGPVRVNLFNGNAQVKAAGPKFETIGGPAGVTFSYNSRAGEPHGVRASYFNDSRHTGTADDVPVLVRSEAQVNLDWGNVWSNVDDNLPWKENPLPPALDKQWYVIRWEGHFKAPASGDYQFAGAHTDGAKVWVNGRLVYDNPEAAANVSTGFLTAGPRREQDVPLVAGQRAAIKVELYHRSTERPRMVLWTKSTTGTGTQRSHNVSPQIVTTEWLYAQDPPPLPAGWTLGVAGSGYTRAEMLDGSVVLTDTSGGKHTWTRSSAGGYTPPPGEDGVLAFDAQGRITVTEKDVASIFNVDGTLAQVTSVLDSKKPAALQYVYSGAIPRLTQIRDPVTGRAHTLYYNTDGSDGCYGGTARPAGSHPAPAQALCRIRYWDGTETRLWYVMDTLARIENPGADIADYNYQDRDGYKIQYDRPDTGEEQRQKLKDSVGPLTEVRTSLAYDWLARQTPNGRNLAERTLIEYEGVYEADTQETRLRAVKVQAPYPGGYVVASPRPGRAYVYDLEHRLTKVTVAGIDGWARTVTYDDAGRALKWTDADGVTTSQEWNAKDKPVATVDSRGRRTTTVYDHADRPTDTYGPAVASCFDGPVPTAECRDQVPHARVGYDEGIPGIQAALYDNPNLSGVPAVWRTGVGTGDGSLSATWGGSPPVPNSGGWSARFTGEIQFPETGKYGIGLTVVDGARLWIDDVLLVDSWTDKPSTAVAGEYTNAKAGSRHRIRVEYYNRSGNTAALNLTWTPPGAGEAVTVPGRYLAPRYPYETSKITYGGSGAAAERAPSTRTATGLADPANGIDPVFGLVVSKTSDPDGLALTRRNTYERPGAGYLRRLAEALPAGDVTDPAKRGTFTFYEGNETRANPCDENSPAVNQGGMAKTITAARNADGSANTAEQVYDASGNIVAARINNEPWSCVGYDARGRVIRKSFPAMGGEPARTITYDHAVGGDPLVTRVGDASGSTTAVVDLLGQVTSYTDAGGAVTTRKYDTAGRKTSETTTIKGVSTTLAYRWTNASRLTGLDLDGTTVATPGYSAGLLQTVHYGNASDLQVGYNDAAGITRLEWKTKTSTVTDSVTRARDQRVTDATATDTTTPARSYDHTYTYDGAGRLIAATVPHHQLTYGYAGNGGCGPNTKAGANTNRTSATDSRDGAPASTTTYCYDDADRLVSSSGATTLALDYDTYGNTTRIGTDTLGYDSTRRHVSTSTAAHTIRYTRDVTDRIIARTQDSTQVTRYAFTSDSGGPDFVLDASGNLRQRVLKLPGGVVLTKTYDAAKTTNWAYPNVHGDILFTADGTGARTGELHLYDPFGQNIDPDTGTIGDIPIPATAEGGLDFGWLGQHTVPVEHLAGLQALEMGARTYLPALGRFLQTDPVSGGSANNYDYANADPINNRDLTGTNVNPDPLFYGGGGVLGEMGTGGGPVGRGPSGGGGMGGGGIGRGGGGGGGGGGRGGGGGSANSGPRPNAPQSAPTQAAPAKPQSNNPSAEAAGWSARTERAGDLTGKYTPGQSTRDPASQWYHEELSDQELLNAINNAKPGEGIVVSPNGTILGGHHRLDELQTRIEQGRINPDEPIKIQVYEGGG</sequence>
<dbReference type="InterPro" id="IPR011658">
    <property type="entry name" value="PA14_dom"/>
</dbReference>
<organism evidence="3 4">
    <name type="scientific">Actinomadura fibrosa</name>
    <dbReference type="NCBI Taxonomy" id="111802"/>
    <lineage>
        <taxon>Bacteria</taxon>
        <taxon>Bacillati</taxon>
        <taxon>Actinomycetota</taxon>
        <taxon>Actinomycetes</taxon>
        <taxon>Streptosporangiales</taxon>
        <taxon>Thermomonosporaceae</taxon>
        <taxon>Actinomadura</taxon>
    </lineage>
</organism>
<dbReference type="EMBL" id="JBHTGP010000008">
    <property type="protein sequence ID" value="MFD0686143.1"/>
    <property type="molecule type" value="Genomic_DNA"/>
</dbReference>
<dbReference type="InterPro" id="IPR037524">
    <property type="entry name" value="PA14/GLEYA"/>
</dbReference>
<feature type="compositionally biased region" description="Gly residues" evidence="1">
    <location>
        <begin position="1593"/>
        <end position="1640"/>
    </location>
</feature>
<dbReference type="Pfam" id="PF07691">
    <property type="entry name" value="PA14"/>
    <property type="match status" value="2"/>
</dbReference>
<evidence type="ECO:0000259" key="2">
    <source>
        <dbReference type="PROSITE" id="PS51820"/>
    </source>
</evidence>
<dbReference type="SMART" id="SM00758">
    <property type="entry name" value="PA14"/>
    <property type="match status" value="2"/>
</dbReference>
<dbReference type="Gene3D" id="3.90.182.10">
    <property type="entry name" value="Toxin - Anthrax Protective Antigen,domain 1"/>
    <property type="match status" value="2"/>
</dbReference>
<dbReference type="Pfam" id="PF05593">
    <property type="entry name" value="RHS_repeat"/>
    <property type="match status" value="2"/>
</dbReference>
<dbReference type="PANTHER" id="PTHR32305">
    <property type="match status" value="1"/>
</dbReference>
<evidence type="ECO:0000313" key="3">
    <source>
        <dbReference type="EMBL" id="MFD0686143.1"/>
    </source>
</evidence>
<name>A0ABW2XL54_9ACTN</name>
<dbReference type="SUPFAM" id="SSF56988">
    <property type="entry name" value="Anthrax protective antigen"/>
    <property type="match status" value="2"/>
</dbReference>
<evidence type="ECO:0000256" key="1">
    <source>
        <dbReference type="SAM" id="MobiDB-lite"/>
    </source>
</evidence>
<feature type="compositionally biased region" description="Polar residues" evidence="1">
    <location>
        <begin position="1319"/>
        <end position="1329"/>
    </location>
</feature>
<dbReference type="RefSeq" id="WP_131760685.1">
    <property type="nucleotide sequence ID" value="NZ_CAACUY010000126.1"/>
</dbReference>
<feature type="compositionally biased region" description="Polar residues" evidence="1">
    <location>
        <begin position="40"/>
        <end position="56"/>
    </location>
</feature>
<dbReference type="Gene3D" id="2.180.10.10">
    <property type="entry name" value="RHS repeat-associated core"/>
    <property type="match status" value="2"/>
</dbReference>
<dbReference type="NCBIfam" id="TIGR03696">
    <property type="entry name" value="Rhs_assc_core"/>
    <property type="match status" value="1"/>
</dbReference>